<sequence length="278" mass="31458">MVDFADDLKSAESDGIKKAASMLGICWDVYAGLTTTGKKGKKVKAEEKSNGFTQAPGPPDKKNQFRTIPIKIGSKTYLHTKYEALDRFKAAKSKLGKELYYKILGENGYEKSDQIPKEDLQKLYDAMVEAHKAMKVPAPKKEEEPKPEPEKKTEPKLEGFTEEGATKEEKEAEDQPLGFSTDEMEKEGQAEFPPLEKKEKEDSMEEEKPLQKELMSLAGLETMLIDKHGFTMEQILGRFKEMFGEDAVIKLTRKQVQEGMKHFEDIIAQLNKAKEKEA</sequence>
<feature type="region of interest" description="Disordered" evidence="1">
    <location>
        <begin position="134"/>
        <end position="209"/>
    </location>
</feature>
<gene>
    <name evidence="2" type="ORF">S01H4_17218</name>
</gene>
<organism evidence="2">
    <name type="scientific">marine sediment metagenome</name>
    <dbReference type="NCBI Taxonomy" id="412755"/>
    <lineage>
        <taxon>unclassified sequences</taxon>
        <taxon>metagenomes</taxon>
        <taxon>ecological metagenomes</taxon>
    </lineage>
</organism>
<name>X0ZHV8_9ZZZZ</name>
<dbReference type="AlphaFoldDB" id="X0ZHV8"/>
<evidence type="ECO:0000313" key="2">
    <source>
        <dbReference type="EMBL" id="GAG59938.1"/>
    </source>
</evidence>
<feature type="compositionally biased region" description="Basic and acidic residues" evidence="1">
    <location>
        <begin position="186"/>
        <end position="209"/>
    </location>
</feature>
<evidence type="ECO:0000256" key="1">
    <source>
        <dbReference type="SAM" id="MobiDB-lite"/>
    </source>
</evidence>
<protein>
    <submittedName>
        <fullName evidence="2">Uncharacterized protein</fullName>
    </submittedName>
</protein>
<feature type="compositionally biased region" description="Basic and acidic residues" evidence="1">
    <location>
        <begin position="139"/>
        <end position="170"/>
    </location>
</feature>
<dbReference type="EMBL" id="BART01007578">
    <property type="protein sequence ID" value="GAG59938.1"/>
    <property type="molecule type" value="Genomic_DNA"/>
</dbReference>
<comment type="caution">
    <text evidence="2">The sequence shown here is derived from an EMBL/GenBank/DDBJ whole genome shotgun (WGS) entry which is preliminary data.</text>
</comment>
<accession>X0ZHV8</accession>
<proteinExistence type="predicted"/>
<reference evidence="2" key="1">
    <citation type="journal article" date="2014" name="Front. Microbiol.">
        <title>High frequency of phylogenetically diverse reductive dehalogenase-homologous genes in deep subseafloor sedimentary metagenomes.</title>
        <authorList>
            <person name="Kawai M."/>
            <person name="Futagami T."/>
            <person name="Toyoda A."/>
            <person name="Takaki Y."/>
            <person name="Nishi S."/>
            <person name="Hori S."/>
            <person name="Arai W."/>
            <person name="Tsubouchi T."/>
            <person name="Morono Y."/>
            <person name="Uchiyama I."/>
            <person name="Ito T."/>
            <person name="Fujiyama A."/>
            <person name="Inagaki F."/>
            <person name="Takami H."/>
        </authorList>
    </citation>
    <scope>NUCLEOTIDE SEQUENCE</scope>
    <source>
        <strain evidence="2">Expedition CK06-06</strain>
    </source>
</reference>
<feature type="region of interest" description="Disordered" evidence="1">
    <location>
        <begin position="40"/>
        <end position="65"/>
    </location>
</feature>